<dbReference type="MGI" id="MGI:2137361">
    <property type="gene designation" value="Slc28a3"/>
</dbReference>
<dbReference type="Antibodypedia" id="13126">
    <property type="antibodies" value="69 antibodies from 15 providers"/>
</dbReference>
<evidence type="ECO:0000256" key="1">
    <source>
        <dbReference type="SAM" id="MobiDB-lite"/>
    </source>
</evidence>
<proteinExistence type="predicted"/>
<accession>D6RFS6</accession>
<keyword evidence="4" id="KW-1185">Reference proteome</keyword>
<dbReference type="HOGENOM" id="CLU_2793320_0_0_1"/>
<evidence type="ECO:0000313" key="2">
    <source>
        <dbReference type="Ensembl" id="ENSMUSP00000122865.2"/>
    </source>
</evidence>
<evidence type="ECO:0000313" key="4">
    <source>
        <dbReference type="Proteomes" id="UP000000589"/>
    </source>
</evidence>
<reference evidence="2 4" key="1">
    <citation type="journal article" date="2009" name="PLoS Biol.">
        <title>Lineage-specific biology revealed by a finished genome assembly of the mouse.</title>
        <authorList>
            <consortium name="Mouse Genome Sequencing Consortium"/>
            <person name="Church D.M."/>
            <person name="Goodstadt L."/>
            <person name="Hillier L.W."/>
            <person name="Zody M.C."/>
            <person name="Goldstein S."/>
            <person name="She X."/>
            <person name="Bult C.J."/>
            <person name="Agarwala R."/>
            <person name="Cherry J.L."/>
            <person name="DiCuccio M."/>
            <person name="Hlavina W."/>
            <person name="Kapustin Y."/>
            <person name="Meric P."/>
            <person name="Maglott D."/>
            <person name="Birtle Z."/>
            <person name="Marques A.C."/>
            <person name="Graves T."/>
            <person name="Zhou S."/>
            <person name="Teague B."/>
            <person name="Potamousis K."/>
            <person name="Churas C."/>
            <person name="Place M."/>
            <person name="Herschleb J."/>
            <person name="Runnheim R."/>
            <person name="Forrest D."/>
            <person name="Amos-Landgraf J."/>
            <person name="Schwartz D.C."/>
            <person name="Cheng Z."/>
            <person name="Lindblad-Toh K."/>
            <person name="Eichler E.E."/>
            <person name="Ponting C.P."/>
        </authorList>
    </citation>
    <scope>NUCLEOTIDE SEQUENCE [LARGE SCALE GENOMIC DNA]</scope>
    <source>
        <strain evidence="2 4">C57BL/6J</strain>
    </source>
</reference>
<reference evidence="2" key="4">
    <citation type="submission" date="2025-09" db="UniProtKB">
        <authorList>
            <consortium name="Ensembl"/>
        </authorList>
    </citation>
    <scope>IDENTIFICATION</scope>
    <source>
        <strain evidence="2">C57BL/6J</strain>
    </source>
</reference>
<name>D6RFS6_MOUSE</name>
<protein>
    <submittedName>
        <fullName evidence="2">Solute carrier family 28 (sodium-coupled nucleoside transporter), member 3</fullName>
    </submittedName>
</protein>
<gene>
    <name evidence="2 3" type="primary">Slc28a3</name>
</gene>
<dbReference type="ProteomicsDB" id="324217"/>
<organism evidence="2 4">
    <name type="scientific">Mus musculus</name>
    <name type="common">Mouse</name>
    <dbReference type="NCBI Taxonomy" id="10090"/>
    <lineage>
        <taxon>Eukaryota</taxon>
        <taxon>Metazoa</taxon>
        <taxon>Chordata</taxon>
        <taxon>Craniata</taxon>
        <taxon>Vertebrata</taxon>
        <taxon>Euteleostomi</taxon>
        <taxon>Mammalia</taxon>
        <taxon>Eutheria</taxon>
        <taxon>Euarchontoglires</taxon>
        <taxon>Glires</taxon>
        <taxon>Rodentia</taxon>
        <taxon>Myomorpha</taxon>
        <taxon>Muroidea</taxon>
        <taxon>Muridae</taxon>
        <taxon>Murinae</taxon>
        <taxon>Mus</taxon>
        <taxon>Mus</taxon>
    </lineage>
</organism>
<reference evidence="2 4" key="2">
    <citation type="journal article" date="2011" name="PLoS Biol.">
        <title>Modernizing reference genome assemblies.</title>
        <authorList>
            <person name="Church D.M."/>
            <person name="Schneider V.A."/>
            <person name="Graves T."/>
            <person name="Auger K."/>
            <person name="Cunningham F."/>
            <person name="Bouk N."/>
            <person name="Chen H.C."/>
            <person name="Agarwala R."/>
            <person name="McLaren W.M."/>
            <person name="Ritchie G.R."/>
            <person name="Albracht D."/>
            <person name="Kremitzki M."/>
            <person name="Rock S."/>
            <person name="Kotkiewicz H."/>
            <person name="Kremitzki C."/>
            <person name="Wollam A."/>
            <person name="Trani L."/>
            <person name="Fulton L."/>
            <person name="Fulton R."/>
            <person name="Matthews L."/>
            <person name="Whitehead S."/>
            <person name="Chow W."/>
            <person name="Torrance J."/>
            <person name="Dunn M."/>
            <person name="Harden G."/>
            <person name="Threadgold G."/>
            <person name="Wood J."/>
            <person name="Collins J."/>
            <person name="Heath P."/>
            <person name="Griffiths G."/>
            <person name="Pelan S."/>
            <person name="Grafham D."/>
            <person name="Eichler E.E."/>
            <person name="Weinstock G."/>
            <person name="Mardis E.R."/>
            <person name="Wilson R.K."/>
            <person name="Howe K."/>
            <person name="Flicek P."/>
            <person name="Hubbard T."/>
        </authorList>
    </citation>
    <scope>NUCLEOTIDE SEQUENCE [LARGE SCALE GENOMIC DNA]</scope>
    <source>
        <strain evidence="2 4">C57BL/6J</strain>
    </source>
</reference>
<dbReference type="AlphaFoldDB" id="D6RFS6"/>
<dbReference type="VEuPathDB" id="HostDB:ENSMUSG00000021553"/>
<dbReference type="Ensembl" id="ENSMUST00000148396.2">
    <property type="protein sequence ID" value="ENSMUSP00000122865.2"/>
    <property type="gene ID" value="ENSMUSG00000021553.15"/>
</dbReference>
<feature type="compositionally biased region" description="Basic and acidic residues" evidence="1">
    <location>
        <begin position="1"/>
        <end position="19"/>
    </location>
</feature>
<reference evidence="2" key="3">
    <citation type="submission" date="2025-08" db="UniProtKB">
        <authorList>
            <consortium name="Ensembl"/>
        </authorList>
    </citation>
    <scope>IDENTIFICATION</scope>
    <source>
        <strain evidence="2">C57BL/6J</strain>
    </source>
</reference>
<evidence type="ECO:0000313" key="3">
    <source>
        <dbReference type="MGI" id="MGI:2137361"/>
    </source>
</evidence>
<sequence>MSRADPGKNSEPSESKMSLELRPTAPSDLGRSNEAFQVPLPPVHSYWLLEDEWGRLGGNSGYFWNIQG</sequence>
<dbReference type="GeneTree" id="ENSGT00390000016025"/>
<dbReference type="Bgee" id="ENSMUSG00000021553">
    <property type="expression patterns" value="Expressed in conjunctival fornix and 56 other cell types or tissues"/>
</dbReference>
<dbReference type="AGR" id="MGI:2137361"/>
<dbReference type="ExpressionAtlas" id="D6RFS6">
    <property type="expression patterns" value="baseline and differential"/>
</dbReference>
<dbReference type="Proteomes" id="UP000000589">
    <property type="component" value="Chromosome 13"/>
</dbReference>
<feature type="region of interest" description="Disordered" evidence="1">
    <location>
        <begin position="1"/>
        <end position="35"/>
    </location>
</feature>